<organism evidence="16 17">
    <name type="scientific">Acidovorax soli</name>
    <dbReference type="NCBI Taxonomy" id="592050"/>
    <lineage>
        <taxon>Bacteria</taxon>
        <taxon>Pseudomonadati</taxon>
        <taxon>Pseudomonadota</taxon>
        <taxon>Betaproteobacteria</taxon>
        <taxon>Burkholderiales</taxon>
        <taxon>Comamonadaceae</taxon>
        <taxon>Acidovorax</taxon>
    </lineage>
</organism>
<evidence type="ECO:0000256" key="7">
    <source>
        <dbReference type="ARBA" id="ARBA00022741"/>
    </source>
</evidence>
<evidence type="ECO:0000256" key="1">
    <source>
        <dbReference type="ARBA" id="ARBA00000085"/>
    </source>
</evidence>
<evidence type="ECO:0000256" key="9">
    <source>
        <dbReference type="ARBA" id="ARBA00022840"/>
    </source>
</evidence>
<dbReference type="Gene3D" id="3.30.565.10">
    <property type="entry name" value="Histidine kinase-like ATPase, C-terminal domain"/>
    <property type="match status" value="1"/>
</dbReference>
<keyword evidence="12 13" id="KW-0472">Membrane</keyword>
<dbReference type="InterPro" id="IPR036890">
    <property type="entry name" value="HATPase_C_sf"/>
</dbReference>
<feature type="transmembrane region" description="Helical" evidence="13">
    <location>
        <begin position="188"/>
        <end position="207"/>
    </location>
</feature>
<evidence type="ECO:0000256" key="6">
    <source>
        <dbReference type="ARBA" id="ARBA00022692"/>
    </source>
</evidence>
<keyword evidence="7" id="KW-0547">Nucleotide-binding</keyword>
<feature type="transmembrane region" description="Helical" evidence="13">
    <location>
        <begin position="33"/>
        <end position="53"/>
    </location>
</feature>
<evidence type="ECO:0000256" key="3">
    <source>
        <dbReference type="ARBA" id="ARBA00012438"/>
    </source>
</evidence>
<evidence type="ECO:0000313" key="17">
    <source>
        <dbReference type="Proteomes" id="UP000575083"/>
    </source>
</evidence>
<evidence type="ECO:0000313" key="16">
    <source>
        <dbReference type="EMBL" id="MBB6563631.1"/>
    </source>
</evidence>
<dbReference type="PRINTS" id="PR00344">
    <property type="entry name" value="BCTRLSENSOR"/>
</dbReference>
<dbReference type="EMBL" id="JACHLK010000021">
    <property type="protein sequence ID" value="MBB6563631.1"/>
    <property type="molecule type" value="Genomic_DNA"/>
</dbReference>
<dbReference type="CDD" id="cd00075">
    <property type="entry name" value="HATPase"/>
    <property type="match status" value="1"/>
</dbReference>
<keyword evidence="11" id="KW-0902">Two-component regulatory system</keyword>
<dbReference type="Pfam" id="PF02518">
    <property type="entry name" value="HATPase_c"/>
    <property type="match status" value="1"/>
</dbReference>
<keyword evidence="5" id="KW-0808">Transferase</keyword>
<dbReference type="SUPFAM" id="SSF47384">
    <property type="entry name" value="Homodimeric domain of signal transducing histidine kinase"/>
    <property type="match status" value="1"/>
</dbReference>
<comment type="caution">
    <text evidence="16">The sequence shown here is derived from an EMBL/GenBank/DDBJ whole genome shotgun (WGS) entry which is preliminary data.</text>
</comment>
<keyword evidence="6 13" id="KW-0812">Transmembrane</keyword>
<keyword evidence="9" id="KW-0067">ATP-binding</keyword>
<dbReference type="RefSeq" id="WP_184864861.1">
    <property type="nucleotide sequence ID" value="NZ_JACHLK010000021.1"/>
</dbReference>
<dbReference type="SMART" id="SM00388">
    <property type="entry name" value="HisKA"/>
    <property type="match status" value="1"/>
</dbReference>
<evidence type="ECO:0000256" key="5">
    <source>
        <dbReference type="ARBA" id="ARBA00022679"/>
    </source>
</evidence>
<dbReference type="Pfam" id="PF00512">
    <property type="entry name" value="HisKA"/>
    <property type="match status" value="1"/>
</dbReference>
<gene>
    <name evidence="16" type="ORF">HNP48_006355</name>
</gene>
<sequence>MSAVTDTLLPRPQGRLRALWRRLAEPTLVRRSVASVMVAFVLVWAVLLGYNYYKYKQAITYDPGMLKYGDAVLESLAGMADPAHAAAALAATDHWTNVRRRQIGLLPGVLLHGLHDRASGQPVYAASGLQGMDLPPPPAAGPDSNLVEASVQGWPYRIYTGRNERWVLRILEPKRADADYLHYNGRYLVPYLLLAAPFVLLPVWLSVRNGLRPLQQLAQRIAQRGSDELQPVGFNARHRELQPLEQSLDSLLAQLRAKVERERAFVQDAAHEIRTPLAVITAQAHVMARSPSAHERTQAQAHLEDAIARTSHLAQQLLDLAALDEAQRPAPRELDVAQWLRAALAQAAPQAMARHIELSLDAPDSLPARLDLPALESIAHNLIDNALRYAHEGGNVALTLAQQGGQLHLAVQDDGPGIAASEHQRIFERFYRGLGHAANGSGLGLAIVRQAALRMGGQVRVGEGLGGKGVGFFVRVPLPGAAGT</sequence>
<dbReference type="GO" id="GO:0005886">
    <property type="term" value="C:plasma membrane"/>
    <property type="evidence" value="ECO:0007669"/>
    <property type="project" value="TreeGrafter"/>
</dbReference>
<dbReference type="InterPro" id="IPR004358">
    <property type="entry name" value="Sig_transdc_His_kin-like_C"/>
</dbReference>
<evidence type="ECO:0000256" key="10">
    <source>
        <dbReference type="ARBA" id="ARBA00022989"/>
    </source>
</evidence>
<dbReference type="GO" id="GO:0005524">
    <property type="term" value="F:ATP binding"/>
    <property type="evidence" value="ECO:0007669"/>
    <property type="project" value="UniProtKB-KW"/>
</dbReference>
<keyword evidence="17" id="KW-1185">Reference proteome</keyword>
<evidence type="ECO:0000256" key="12">
    <source>
        <dbReference type="ARBA" id="ARBA00023136"/>
    </source>
</evidence>
<comment type="catalytic activity">
    <reaction evidence="1">
        <text>ATP + protein L-histidine = ADP + protein N-phospho-L-histidine.</text>
        <dbReference type="EC" id="2.7.13.3"/>
    </reaction>
</comment>
<name>A0A7X0PLJ6_9BURK</name>
<dbReference type="GO" id="GO:0000155">
    <property type="term" value="F:phosphorelay sensor kinase activity"/>
    <property type="evidence" value="ECO:0007669"/>
    <property type="project" value="InterPro"/>
</dbReference>
<dbReference type="InterPro" id="IPR005467">
    <property type="entry name" value="His_kinase_dom"/>
</dbReference>
<dbReference type="InterPro" id="IPR003661">
    <property type="entry name" value="HisK_dim/P_dom"/>
</dbReference>
<dbReference type="Proteomes" id="UP000575083">
    <property type="component" value="Unassembled WGS sequence"/>
</dbReference>
<dbReference type="InterPro" id="IPR036097">
    <property type="entry name" value="HisK_dim/P_sf"/>
</dbReference>
<keyword evidence="4" id="KW-0597">Phosphoprotein</keyword>
<feature type="domain" description="Histidine kinase" evidence="14">
    <location>
        <begin position="268"/>
        <end position="480"/>
    </location>
</feature>
<dbReference type="AlphaFoldDB" id="A0A7X0PLJ6"/>
<evidence type="ECO:0000256" key="11">
    <source>
        <dbReference type="ARBA" id="ARBA00023012"/>
    </source>
</evidence>
<dbReference type="InterPro" id="IPR003660">
    <property type="entry name" value="HAMP_dom"/>
</dbReference>
<reference evidence="16 17" key="1">
    <citation type="submission" date="2020-08" db="EMBL/GenBank/DDBJ databases">
        <title>Functional genomics of gut bacteria from endangered species of beetles.</title>
        <authorList>
            <person name="Carlos-Shanley C."/>
        </authorList>
    </citation>
    <scope>NUCLEOTIDE SEQUENCE [LARGE SCALE GENOMIC DNA]</scope>
    <source>
        <strain evidence="16 17">S00198</strain>
    </source>
</reference>
<evidence type="ECO:0000256" key="4">
    <source>
        <dbReference type="ARBA" id="ARBA00022553"/>
    </source>
</evidence>
<dbReference type="EC" id="2.7.13.3" evidence="3"/>
<evidence type="ECO:0000256" key="2">
    <source>
        <dbReference type="ARBA" id="ARBA00004141"/>
    </source>
</evidence>
<evidence type="ECO:0000259" key="15">
    <source>
        <dbReference type="PROSITE" id="PS50885"/>
    </source>
</evidence>
<dbReference type="InterPro" id="IPR003594">
    <property type="entry name" value="HATPase_dom"/>
</dbReference>
<dbReference type="PROSITE" id="PS50885">
    <property type="entry name" value="HAMP"/>
    <property type="match status" value="1"/>
</dbReference>
<dbReference type="SMART" id="SM00387">
    <property type="entry name" value="HATPase_c"/>
    <property type="match status" value="1"/>
</dbReference>
<keyword evidence="10 13" id="KW-1133">Transmembrane helix</keyword>
<protein>
    <recommendedName>
        <fullName evidence="3">histidine kinase</fullName>
        <ecNumber evidence="3">2.7.13.3</ecNumber>
    </recommendedName>
</protein>
<feature type="domain" description="HAMP" evidence="15">
    <location>
        <begin position="208"/>
        <end position="260"/>
    </location>
</feature>
<accession>A0A7X0PLJ6</accession>
<evidence type="ECO:0000259" key="14">
    <source>
        <dbReference type="PROSITE" id="PS50109"/>
    </source>
</evidence>
<dbReference type="PANTHER" id="PTHR45436">
    <property type="entry name" value="SENSOR HISTIDINE KINASE YKOH"/>
    <property type="match status" value="1"/>
</dbReference>
<dbReference type="SUPFAM" id="SSF55874">
    <property type="entry name" value="ATPase domain of HSP90 chaperone/DNA topoisomerase II/histidine kinase"/>
    <property type="match status" value="1"/>
</dbReference>
<dbReference type="Gene3D" id="1.10.287.130">
    <property type="match status" value="1"/>
</dbReference>
<dbReference type="PANTHER" id="PTHR45436:SF14">
    <property type="entry name" value="SENSOR PROTEIN QSEC"/>
    <property type="match status" value="1"/>
</dbReference>
<dbReference type="InterPro" id="IPR050428">
    <property type="entry name" value="TCS_sensor_his_kinase"/>
</dbReference>
<keyword evidence="8 16" id="KW-0418">Kinase</keyword>
<dbReference type="CDD" id="cd00082">
    <property type="entry name" value="HisKA"/>
    <property type="match status" value="1"/>
</dbReference>
<evidence type="ECO:0000256" key="8">
    <source>
        <dbReference type="ARBA" id="ARBA00022777"/>
    </source>
</evidence>
<dbReference type="PROSITE" id="PS50109">
    <property type="entry name" value="HIS_KIN"/>
    <property type="match status" value="1"/>
</dbReference>
<proteinExistence type="predicted"/>
<evidence type="ECO:0000256" key="13">
    <source>
        <dbReference type="SAM" id="Phobius"/>
    </source>
</evidence>
<comment type="subcellular location">
    <subcellularLocation>
        <location evidence="2">Membrane</location>
        <topology evidence="2">Multi-pass membrane protein</topology>
    </subcellularLocation>
</comment>